<evidence type="ECO:0000313" key="4">
    <source>
        <dbReference type="Proteomes" id="UP001459277"/>
    </source>
</evidence>
<dbReference type="Pfam" id="PF03101">
    <property type="entry name" value="FAR1"/>
    <property type="match status" value="1"/>
</dbReference>
<name>A0AAW2CTQ8_9ROSI</name>
<dbReference type="Proteomes" id="UP001459277">
    <property type="component" value="Unassembled WGS sequence"/>
</dbReference>
<feature type="domain" description="MULE transposase" evidence="2">
    <location>
        <begin position="213"/>
        <end position="307"/>
    </location>
</feature>
<comment type="caution">
    <text evidence="3">The sequence shown here is derived from an EMBL/GenBank/DDBJ whole genome shotgun (WGS) entry which is preliminary data.</text>
</comment>
<sequence>MSDSNYHTKTDSQLVRKLNFEDEDSPLVIVEQPEPISINSKDKIHANVEEEVIPKLGIEFETKQEAYDFYNSYARVVGFSIRRSKGHKGDKDGSRKWLDRVSFCSCEGIRGNDKRDDNVKCHRLETRCGCLAEMKISCRYGEKYCVVKFVSEHTHVLASPRKRIFLRSQKSINPAQAIEAKLADSSGIAPRASVGLMEKDGRMKLDYEYFGDVVCFDTTYKKNKEGRPFALFVGVNHHKQTIIFGAALLYDETSETFKWLFDSFQKAMFGKKPQTILTDQDATMAKALASQWPETHHRLCVWHMYQNAAKNLK</sequence>
<feature type="domain" description="FAR1" evidence="1">
    <location>
        <begin position="68"/>
        <end position="157"/>
    </location>
</feature>
<dbReference type="AlphaFoldDB" id="A0AAW2CTQ8"/>
<dbReference type="EMBL" id="JAZDWU010000005">
    <property type="protein sequence ID" value="KAL0000857.1"/>
    <property type="molecule type" value="Genomic_DNA"/>
</dbReference>
<evidence type="ECO:0000259" key="1">
    <source>
        <dbReference type="Pfam" id="PF03101"/>
    </source>
</evidence>
<dbReference type="PANTHER" id="PTHR47718:SF8">
    <property type="entry name" value="PROTEIN FAR1-RELATED SEQUENCE"/>
    <property type="match status" value="1"/>
</dbReference>
<protein>
    <recommendedName>
        <fullName evidence="5">Protein FAR1-RELATED SEQUENCE</fullName>
    </recommendedName>
</protein>
<dbReference type="InterPro" id="IPR004330">
    <property type="entry name" value="FAR1_DNA_bnd_dom"/>
</dbReference>
<dbReference type="InterPro" id="IPR018289">
    <property type="entry name" value="MULE_transposase_dom"/>
</dbReference>
<accession>A0AAW2CTQ8</accession>
<proteinExistence type="predicted"/>
<dbReference type="PANTHER" id="PTHR47718">
    <property type="entry name" value="OS01G0519700 PROTEIN"/>
    <property type="match status" value="1"/>
</dbReference>
<evidence type="ECO:0008006" key="5">
    <source>
        <dbReference type="Google" id="ProtNLM"/>
    </source>
</evidence>
<dbReference type="Pfam" id="PF10551">
    <property type="entry name" value="MULE"/>
    <property type="match status" value="1"/>
</dbReference>
<evidence type="ECO:0000313" key="3">
    <source>
        <dbReference type="EMBL" id="KAL0000857.1"/>
    </source>
</evidence>
<organism evidence="3 4">
    <name type="scientific">Lithocarpus litseifolius</name>
    <dbReference type="NCBI Taxonomy" id="425828"/>
    <lineage>
        <taxon>Eukaryota</taxon>
        <taxon>Viridiplantae</taxon>
        <taxon>Streptophyta</taxon>
        <taxon>Embryophyta</taxon>
        <taxon>Tracheophyta</taxon>
        <taxon>Spermatophyta</taxon>
        <taxon>Magnoliopsida</taxon>
        <taxon>eudicotyledons</taxon>
        <taxon>Gunneridae</taxon>
        <taxon>Pentapetalae</taxon>
        <taxon>rosids</taxon>
        <taxon>fabids</taxon>
        <taxon>Fagales</taxon>
        <taxon>Fagaceae</taxon>
        <taxon>Lithocarpus</taxon>
    </lineage>
</organism>
<reference evidence="3 4" key="1">
    <citation type="submission" date="2024-01" db="EMBL/GenBank/DDBJ databases">
        <title>A telomere-to-telomere, gap-free genome of sweet tea (Lithocarpus litseifolius).</title>
        <authorList>
            <person name="Zhou J."/>
        </authorList>
    </citation>
    <scope>NUCLEOTIDE SEQUENCE [LARGE SCALE GENOMIC DNA]</scope>
    <source>
        <strain evidence="3">Zhou-2022a</strain>
        <tissue evidence="3">Leaf</tissue>
    </source>
</reference>
<keyword evidence="4" id="KW-1185">Reference proteome</keyword>
<evidence type="ECO:0000259" key="2">
    <source>
        <dbReference type="Pfam" id="PF10551"/>
    </source>
</evidence>
<gene>
    <name evidence="3" type="ORF">SO802_014638</name>
</gene>